<gene>
    <name evidence="2" type="ORF">MNOR_LOCUS19627</name>
</gene>
<reference evidence="2 3" key="1">
    <citation type="submission" date="2024-05" db="EMBL/GenBank/DDBJ databases">
        <authorList>
            <person name="Wallberg A."/>
        </authorList>
    </citation>
    <scope>NUCLEOTIDE SEQUENCE [LARGE SCALE GENOMIC DNA]</scope>
</reference>
<evidence type="ECO:0000313" key="3">
    <source>
        <dbReference type="Proteomes" id="UP001497623"/>
    </source>
</evidence>
<evidence type="ECO:0000313" key="2">
    <source>
        <dbReference type="EMBL" id="CAL4111383.1"/>
    </source>
</evidence>
<dbReference type="CDD" id="cd00037">
    <property type="entry name" value="CLECT"/>
    <property type="match status" value="1"/>
</dbReference>
<dbReference type="SUPFAM" id="SSF56436">
    <property type="entry name" value="C-type lectin-like"/>
    <property type="match status" value="1"/>
</dbReference>
<proteinExistence type="predicted"/>
<dbReference type="SMART" id="SM00034">
    <property type="entry name" value="CLECT"/>
    <property type="match status" value="1"/>
</dbReference>
<dbReference type="InterPro" id="IPR016186">
    <property type="entry name" value="C-type_lectin-like/link_sf"/>
</dbReference>
<dbReference type="Gene3D" id="3.10.100.10">
    <property type="entry name" value="Mannose-Binding Protein A, subunit A"/>
    <property type="match status" value="1"/>
</dbReference>
<dbReference type="InterPro" id="IPR050111">
    <property type="entry name" value="C-type_lectin/snaclec_domain"/>
</dbReference>
<dbReference type="Pfam" id="PF00059">
    <property type="entry name" value="Lectin_C"/>
    <property type="match status" value="1"/>
</dbReference>
<feature type="non-terminal residue" evidence="2">
    <location>
        <position position="1"/>
    </location>
</feature>
<dbReference type="Proteomes" id="UP001497623">
    <property type="component" value="Unassembled WGS sequence"/>
</dbReference>
<dbReference type="InterPro" id="IPR001304">
    <property type="entry name" value="C-type_lectin-like"/>
</dbReference>
<accession>A0AAV2R1P4</accession>
<protein>
    <recommendedName>
        <fullName evidence="1">C-type lectin domain-containing protein</fullName>
    </recommendedName>
</protein>
<dbReference type="PROSITE" id="PS50041">
    <property type="entry name" value="C_TYPE_LECTIN_2"/>
    <property type="match status" value="1"/>
</dbReference>
<dbReference type="EMBL" id="CAXKWB010014670">
    <property type="protein sequence ID" value="CAL4111383.1"/>
    <property type="molecule type" value="Genomic_DNA"/>
</dbReference>
<dbReference type="PANTHER" id="PTHR22803">
    <property type="entry name" value="MANNOSE, PHOSPHOLIPASE, LECTIN RECEPTOR RELATED"/>
    <property type="match status" value="1"/>
</dbReference>
<sequence length="139" mass="15435">GECVAPFEVIPESAECFYVSSQWLTWDSARAKCQSLGGDLAVPRDVKALGAYVETFLPQGNTWFYVGGNNREDPQRRLLWINGKPVTGPWFGGKTTPNTTAPESCLLMYILATKLGELQWGTCVGNHHYSYICQIASKR</sequence>
<evidence type="ECO:0000259" key="1">
    <source>
        <dbReference type="PROSITE" id="PS50041"/>
    </source>
</evidence>
<keyword evidence="3" id="KW-1185">Reference proteome</keyword>
<comment type="caution">
    <text evidence="2">The sequence shown here is derived from an EMBL/GenBank/DDBJ whole genome shotgun (WGS) entry which is preliminary data.</text>
</comment>
<feature type="non-terminal residue" evidence="2">
    <location>
        <position position="139"/>
    </location>
</feature>
<dbReference type="InterPro" id="IPR016187">
    <property type="entry name" value="CTDL_fold"/>
</dbReference>
<feature type="domain" description="C-type lectin" evidence="1">
    <location>
        <begin position="12"/>
        <end position="134"/>
    </location>
</feature>
<dbReference type="AlphaFoldDB" id="A0AAV2R1P4"/>
<organism evidence="2 3">
    <name type="scientific">Meganyctiphanes norvegica</name>
    <name type="common">Northern krill</name>
    <name type="synonym">Thysanopoda norvegica</name>
    <dbReference type="NCBI Taxonomy" id="48144"/>
    <lineage>
        <taxon>Eukaryota</taxon>
        <taxon>Metazoa</taxon>
        <taxon>Ecdysozoa</taxon>
        <taxon>Arthropoda</taxon>
        <taxon>Crustacea</taxon>
        <taxon>Multicrustacea</taxon>
        <taxon>Malacostraca</taxon>
        <taxon>Eumalacostraca</taxon>
        <taxon>Eucarida</taxon>
        <taxon>Euphausiacea</taxon>
        <taxon>Euphausiidae</taxon>
        <taxon>Meganyctiphanes</taxon>
    </lineage>
</organism>
<name>A0AAV2R1P4_MEGNR</name>